<evidence type="ECO:0000259" key="14">
    <source>
        <dbReference type="PROSITE" id="PS50089"/>
    </source>
</evidence>
<evidence type="ECO:0000256" key="11">
    <source>
        <dbReference type="ARBA" id="ARBA00023136"/>
    </source>
</evidence>
<evidence type="ECO:0000256" key="2">
    <source>
        <dbReference type="ARBA" id="ARBA00004141"/>
    </source>
</evidence>
<comment type="catalytic activity">
    <reaction evidence="1">
        <text>S-ubiquitinyl-[E2 ubiquitin-conjugating enzyme]-L-cysteine + [acceptor protein]-L-lysine = [E2 ubiquitin-conjugating enzyme]-L-cysteine + N(6)-ubiquitinyl-[acceptor protein]-L-lysine.</text>
        <dbReference type="EC" id="2.3.2.27"/>
    </reaction>
</comment>
<dbReference type="GO" id="GO:0006511">
    <property type="term" value="P:ubiquitin-dependent protein catabolic process"/>
    <property type="evidence" value="ECO:0007669"/>
    <property type="project" value="TreeGrafter"/>
</dbReference>
<feature type="domain" description="RING-type" evidence="14">
    <location>
        <begin position="47"/>
        <end position="87"/>
    </location>
</feature>
<keyword evidence="16" id="KW-1185">Reference proteome</keyword>
<comment type="subcellular location">
    <subcellularLocation>
        <location evidence="2">Membrane</location>
        <topology evidence="2">Multi-pass membrane protein</topology>
    </subcellularLocation>
</comment>
<evidence type="ECO:0000256" key="10">
    <source>
        <dbReference type="ARBA" id="ARBA00022989"/>
    </source>
</evidence>
<evidence type="ECO:0000313" key="15">
    <source>
        <dbReference type="EMBL" id="GBN33152.1"/>
    </source>
</evidence>
<keyword evidence="4" id="KW-0808">Transferase</keyword>
<dbReference type="EMBL" id="BGPR01207237">
    <property type="protein sequence ID" value="GBN33152.1"/>
    <property type="molecule type" value="Genomic_DNA"/>
</dbReference>
<evidence type="ECO:0000256" key="7">
    <source>
        <dbReference type="ARBA" id="ARBA00022771"/>
    </source>
</evidence>
<dbReference type="Proteomes" id="UP000499080">
    <property type="component" value="Unassembled WGS sequence"/>
</dbReference>
<evidence type="ECO:0000256" key="13">
    <source>
        <dbReference type="SAM" id="MobiDB-lite"/>
    </source>
</evidence>
<evidence type="ECO:0000256" key="8">
    <source>
        <dbReference type="ARBA" id="ARBA00022786"/>
    </source>
</evidence>
<feature type="non-terminal residue" evidence="15">
    <location>
        <position position="1"/>
    </location>
</feature>
<keyword evidence="11" id="KW-0472">Membrane</keyword>
<dbReference type="PANTHER" id="PTHR45977">
    <property type="entry name" value="TARGET OF ERK KINASE MPK-1"/>
    <property type="match status" value="1"/>
</dbReference>
<feature type="compositionally biased region" description="Basic and acidic residues" evidence="13">
    <location>
        <begin position="1"/>
        <end position="10"/>
    </location>
</feature>
<evidence type="ECO:0000256" key="12">
    <source>
        <dbReference type="PROSITE-ProRule" id="PRU00175"/>
    </source>
</evidence>
<name>A0A4Y2N2M8_ARAVE</name>
<dbReference type="Gene3D" id="3.30.40.10">
    <property type="entry name" value="Zinc/RING finger domain, C3HC4 (zinc finger)"/>
    <property type="match status" value="1"/>
</dbReference>
<dbReference type="SMART" id="SM00184">
    <property type="entry name" value="RING"/>
    <property type="match status" value="1"/>
</dbReference>
<evidence type="ECO:0000256" key="1">
    <source>
        <dbReference type="ARBA" id="ARBA00000900"/>
    </source>
</evidence>
<evidence type="ECO:0000256" key="4">
    <source>
        <dbReference type="ARBA" id="ARBA00022679"/>
    </source>
</evidence>
<dbReference type="InterPro" id="IPR013083">
    <property type="entry name" value="Znf_RING/FYVE/PHD"/>
</dbReference>
<dbReference type="GO" id="GO:0016567">
    <property type="term" value="P:protein ubiquitination"/>
    <property type="evidence" value="ECO:0007669"/>
    <property type="project" value="TreeGrafter"/>
</dbReference>
<proteinExistence type="predicted"/>
<dbReference type="OrthoDB" id="6601771at2759"/>
<comment type="caution">
    <text evidence="15">The sequence shown here is derived from an EMBL/GenBank/DDBJ whole genome shotgun (WGS) entry which is preliminary data.</text>
</comment>
<dbReference type="PANTHER" id="PTHR45977:SF4">
    <property type="entry name" value="RING-TYPE DOMAIN-CONTAINING PROTEIN"/>
    <property type="match status" value="1"/>
</dbReference>
<evidence type="ECO:0000256" key="6">
    <source>
        <dbReference type="ARBA" id="ARBA00022723"/>
    </source>
</evidence>
<evidence type="ECO:0000256" key="3">
    <source>
        <dbReference type="ARBA" id="ARBA00012483"/>
    </source>
</evidence>
<evidence type="ECO:0000256" key="9">
    <source>
        <dbReference type="ARBA" id="ARBA00022833"/>
    </source>
</evidence>
<keyword evidence="6" id="KW-0479">Metal-binding</keyword>
<evidence type="ECO:0000256" key="5">
    <source>
        <dbReference type="ARBA" id="ARBA00022692"/>
    </source>
</evidence>
<keyword evidence="7 12" id="KW-0863">Zinc-finger</keyword>
<dbReference type="PROSITE" id="PS50089">
    <property type="entry name" value="ZF_RING_2"/>
    <property type="match status" value="1"/>
</dbReference>
<dbReference type="AlphaFoldDB" id="A0A4Y2N2M8"/>
<evidence type="ECO:0000313" key="16">
    <source>
        <dbReference type="Proteomes" id="UP000499080"/>
    </source>
</evidence>
<gene>
    <name evidence="15" type="ORF">AVEN_214052_1</name>
</gene>
<sequence>EMSSEKRKREEEDEKSPDQSATNEKPAEKKRRSNKETNGTSTDTIQCSICLDTVCCTNRKSLPCTHAFHEICINKWLERSGTCPICRSSAVGMNDILRTGTNGSRLARWHTQFLADIIQLHDDIDRYGRDRRREYLERINAHLTSLDDILTQMLIDLMAHRER</sequence>
<keyword evidence="9" id="KW-0862">Zinc</keyword>
<dbReference type="InterPro" id="IPR001841">
    <property type="entry name" value="Znf_RING"/>
</dbReference>
<keyword evidence="8" id="KW-0833">Ubl conjugation pathway</keyword>
<reference evidence="15 16" key="1">
    <citation type="journal article" date="2019" name="Sci. Rep.">
        <title>Orb-weaving spider Araneus ventricosus genome elucidates the spidroin gene catalogue.</title>
        <authorList>
            <person name="Kono N."/>
            <person name="Nakamura H."/>
            <person name="Ohtoshi R."/>
            <person name="Moran D.A.P."/>
            <person name="Shinohara A."/>
            <person name="Yoshida Y."/>
            <person name="Fujiwara M."/>
            <person name="Mori M."/>
            <person name="Tomita M."/>
            <person name="Arakawa K."/>
        </authorList>
    </citation>
    <scope>NUCLEOTIDE SEQUENCE [LARGE SCALE GENOMIC DNA]</scope>
</reference>
<dbReference type="GO" id="GO:0016020">
    <property type="term" value="C:membrane"/>
    <property type="evidence" value="ECO:0007669"/>
    <property type="project" value="UniProtKB-SubCell"/>
</dbReference>
<dbReference type="GO" id="GO:0061630">
    <property type="term" value="F:ubiquitin protein ligase activity"/>
    <property type="evidence" value="ECO:0007669"/>
    <property type="project" value="UniProtKB-EC"/>
</dbReference>
<feature type="region of interest" description="Disordered" evidence="13">
    <location>
        <begin position="1"/>
        <end position="41"/>
    </location>
</feature>
<dbReference type="SUPFAM" id="SSF57850">
    <property type="entry name" value="RING/U-box"/>
    <property type="match status" value="1"/>
</dbReference>
<keyword evidence="10" id="KW-1133">Transmembrane helix</keyword>
<organism evidence="15 16">
    <name type="scientific">Araneus ventricosus</name>
    <name type="common">Orbweaver spider</name>
    <name type="synonym">Epeira ventricosa</name>
    <dbReference type="NCBI Taxonomy" id="182803"/>
    <lineage>
        <taxon>Eukaryota</taxon>
        <taxon>Metazoa</taxon>
        <taxon>Ecdysozoa</taxon>
        <taxon>Arthropoda</taxon>
        <taxon>Chelicerata</taxon>
        <taxon>Arachnida</taxon>
        <taxon>Araneae</taxon>
        <taxon>Araneomorphae</taxon>
        <taxon>Entelegynae</taxon>
        <taxon>Araneoidea</taxon>
        <taxon>Araneidae</taxon>
        <taxon>Araneus</taxon>
    </lineage>
</organism>
<keyword evidence="5" id="KW-0812">Transmembrane</keyword>
<protein>
    <recommendedName>
        <fullName evidence="3">RING-type E3 ubiquitin transferase</fullName>
        <ecNumber evidence="3">2.3.2.27</ecNumber>
    </recommendedName>
</protein>
<accession>A0A4Y2N2M8</accession>
<dbReference type="Pfam" id="PF13639">
    <property type="entry name" value="zf-RING_2"/>
    <property type="match status" value="1"/>
</dbReference>
<dbReference type="EC" id="2.3.2.27" evidence="3"/>
<dbReference type="GO" id="GO:0008270">
    <property type="term" value="F:zinc ion binding"/>
    <property type="evidence" value="ECO:0007669"/>
    <property type="project" value="UniProtKB-KW"/>
</dbReference>